<feature type="transmembrane region" description="Helical" evidence="1">
    <location>
        <begin position="68"/>
        <end position="88"/>
    </location>
</feature>
<reference evidence="3 4" key="1">
    <citation type="journal article" date="2019" name="New Phytol.">
        <title>Comparative genomics reveals unique wood-decay strategies and fruiting body development in the Schizophyllaceae.</title>
        <authorList>
            <person name="Almasi E."/>
            <person name="Sahu N."/>
            <person name="Krizsan K."/>
            <person name="Balint B."/>
            <person name="Kovacs G.M."/>
            <person name="Kiss B."/>
            <person name="Cseklye J."/>
            <person name="Drula E."/>
            <person name="Henrissat B."/>
            <person name="Nagy I."/>
            <person name="Chovatia M."/>
            <person name="Adam C."/>
            <person name="LaButti K."/>
            <person name="Lipzen A."/>
            <person name="Riley R."/>
            <person name="Grigoriev I.V."/>
            <person name="Nagy L.G."/>
        </authorList>
    </citation>
    <scope>NUCLEOTIDE SEQUENCE [LARGE SCALE GENOMIC DNA]</scope>
    <source>
        <strain evidence="3 4">NL-1724</strain>
    </source>
</reference>
<dbReference type="SUPFAM" id="SSF69593">
    <property type="entry name" value="Glycerol-3-phosphate (1)-acyltransferase"/>
    <property type="match status" value="1"/>
</dbReference>
<dbReference type="SMART" id="SM00563">
    <property type="entry name" value="PlsC"/>
    <property type="match status" value="1"/>
</dbReference>
<protein>
    <submittedName>
        <fullName evidence="3">Acyltransferase-domain-containing protein</fullName>
    </submittedName>
</protein>
<evidence type="ECO:0000259" key="2">
    <source>
        <dbReference type="SMART" id="SM00563"/>
    </source>
</evidence>
<dbReference type="STRING" id="97359.A0A550C9W4"/>
<dbReference type="OrthoDB" id="189226at2759"/>
<keyword evidence="1" id="KW-1133">Transmembrane helix</keyword>
<keyword evidence="1" id="KW-0472">Membrane</keyword>
<dbReference type="GO" id="GO:0036149">
    <property type="term" value="P:phosphatidylinositol acyl-chain remodeling"/>
    <property type="evidence" value="ECO:0007669"/>
    <property type="project" value="TreeGrafter"/>
</dbReference>
<feature type="transmembrane region" description="Helical" evidence="1">
    <location>
        <begin position="161"/>
        <end position="178"/>
    </location>
</feature>
<keyword evidence="4" id="KW-1185">Reference proteome</keyword>
<dbReference type="PROSITE" id="PS51257">
    <property type="entry name" value="PROKAR_LIPOPROTEIN"/>
    <property type="match status" value="1"/>
</dbReference>
<evidence type="ECO:0000256" key="1">
    <source>
        <dbReference type="SAM" id="Phobius"/>
    </source>
</evidence>
<name>A0A550C9W4_9AGAR</name>
<evidence type="ECO:0000313" key="4">
    <source>
        <dbReference type="Proteomes" id="UP000320762"/>
    </source>
</evidence>
<keyword evidence="3" id="KW-0808">Transferase</keyword>
<gene>
    <name evidence="3" type="ORF">BD626DRAFT_459708</name>
</gene>
<dbReference type="PANTHER" id="PTHR10983">
    <property type="entry name" value="1-ACYLGLYCEROL-3-PHOSPHATE ACYLTRANSFERASE-RELATED"/>
    <property type="match status" value="1"/>
</dbReference>
<dbReference type="EMBL" id="VDMD01000016">
    <property type="protein sequence ID" value="TRM61486.1"/>
    <property type="molecule type" value="Genomic_DNA"/>
</dbReference>
<dbReference type="GO" id="GO:0016746">
    <property type="term" value="F:acyltransferase activity"/>
    <property type="evidence" value="ECO:0007669"/>
    <property type="project" value="UniProtKB-KW"/>
</dbReference>
<accession>A0A550C9W4</accession>
<evidence type="ECO:0000313" key="3">
    <source>
        <dbReference type="EMBL" id="TRM61486.1"/>
    </source>
</evidence>
<dbReference type="CDD" id="cd07990">
    <property type="entry name" value="LPLAT_LCLAT1-like"/>
    <property type="match status" value="1"/>
</dbReference>
<keyword evidence="1" id="KW-0812">Transmembrane</keyword>
<dbReference type="Pfam" id="PF01553">
    <property type="entry name" value="Acyltransferase"/>
    <property type="match status" value="1"/>
</dbReference>
<dbReference type="AlphaFoldDB" id="A0A550C9W4"/>
<dbReference type="PANTHER" id="PTHR10983:SF16">
    <property type="entry name" value="LYSOCARDIOLIPIN ACYLTRANSFERASE 1"/>
    <property type="match status" value="1"/>
</dbReference>
<sequence>MPPPKHMLPVAARPPPSLWQRVRAVLFFFIFILGCCMVNGAQFAFLLPLRIACNRAYKDGVRYTKGGFGCLLVLMCQWFAPSAIRVTFEREGMGGFDDPETVVRRDAQGDVEYLDLPERFVLIGNHQVYLDWWYMWCLTYFIGPRGVHKYVYITLKKSLKWLPVVGWGMQFFSFIFLARSWASDRAQLAASLSRLGMEAEEEDNPLAFILYPEGTLVSPQTRPISKKFADKLGISDLSHSLLPRSTGLLYSLRSLAPRIPSLKLLDVTIAYPGIPSMGYGQDYYTMRSVFLDGVFPPMINMHIRMFDVATEVPIGDLSSTKAHVVPPSNGPDEGKTTVEVDIPEKEKEVFDAWLRLLWTEKDNSIDAYHRSGTVGLGSPPVDLQLRLKRRREYLDAFCFLLPAGVGYLLGKARA</sequence>
<comment type="caution">
    <text evidence="3">The sequence shown here is derived from an EMBL/GenBank/DDBJ whole genome shotgun (WGS) entry which is preliminary data.</text>
</comment>
<feature type="domain" description="Phospholipid/glycerol acyltransferase" evidence="2">
    <location>
        <begin position="120"/>
        <end position="249"/>
    </location>
</feature>
<dbReference type="GO" id="GO:0005783">
    <property type="term" value="C:endoplasmic reticulum"/>
    <property type="evidence" value="ECO:0007669"/>
    <property type="project" value="TreeGrafter"/>
</dbReference>
<keyword evidence="3" id="KW-0012">Acyltransferase</keyword>
<proteinExistence type="predicted"/>
<organism evidence="3 4">
    <name type="scientific">Schizophyllum amplum</name>
    <dbReference type="NCBI Taxonomy" id="97359"/>
    <lineage>
        <taxon>Eukaryota</taxon>
        <taxon>Fungi</taxon>
        <taxon>Dikarya</taxon>
        <taxon>Basidiomycota</taxon>
        <taxon>Agaricomycotina</taxon>
        <taxon>Agaricomycetes</taxon>
        <taxon>Agaricomycetidae</taxon>
        <taxon>Agaricales</taxon>
        <taxon>Schizophyllaceae</taxon>
        <taxon>Schizophyllum</taxon>
    </lineage>
</organism>
<feature type="transmembrane region" description="Helical" evidence="1">
    <location>
        <begin position="24"/>
        <end position="47"/>
    </location>
</feature>
<dbReference type="InterPro" id="IPR002123">
    <property type="entry name" value="Plipid/glycerol_acylTrfase"/>
</dbReference>
<dbReference type="Proteomes" id="UP000320762">
    <property type="component" value="Unassembled WGS sequence"/>
</dbReference>